<evidence type="ECO:0000256" key="4">
    <source>
        <dbReference type="ARBA" id="ARBA00022679"/>
    </source>
</evidence>
<evidence type="ECO:0000256" key="5">
    <source>
        <dbReference type="ARBA" id="ARBA00022694"/>
    </source>
</evidence>
<feature type="site" description="Interaction with substrate tRNA" evidence="10">
    <location>
        <position position="108"/>
    </location>
</feature>
<evidence type="ECO:0000256" key="10">
    <source>
        <dbReference type="HAMAP-Rule" id="MF_00185"/>
    </source>
</evidence>
<evidence type="ECO:0000313" key="15">
    <source>
        <dbReference type="Proteomes" id="UP001251085"/>
    </source>
</evidence>
<dbReference type="CDD" id="cd00267">
    <property type="entry name" value="ABC_ATPase"/>
    <property type="match status" value="1"/>
</dbReference>
<protein>
    <recommendedName>
        <fullName evidence="10">tRNA dimethylallyltransferase</fullName>
        <ecNumber evidence="10">2.5.1.75</ecNumber>
    </recommendedName>
    <alternativeName>
        <fullName evidence="10">Dimethylallyl diphosphate:tRNA dimethylallyltransferase</fullName>
        <shortName evidence="10">DMAPP:tRNA dimethylallyltransferase</shortName>
        <shortName evidence="10">DMATase</shortName>
    </alternativeName>
    <alternativeName>
        <fullName evidence="10">Isopentenyl-diphosphate:tRNA isopentenyltransferase</fullName>
        <shortName evidence="10">IPP transferase</shortName>
        <shortName evidence="10">IPPT</shortName>
        <shortName evidence="10">IPTase</shortName>
    </alternativeName>
</protein>
<evidence type="ECO:0000256" key="6">
    <source>
        <dbReference type="ARBA" id="ARBA00022741"/>
    </source>
</evidence>
<feature type="binding site" evidence="10">
    <location>
        <begin position="23"/>
        <end position="28"/>
    </location>
    <ligand>
        <name>substrate</name>
    </ligand>
</feature>
<dbReference type="NCBIfam" id="TIGR00174">
    <property type="entry name" value="miaA"/>
    <property type="match status" value="1"/>
</dbReference>
<comment type="subunit">
    <text evidence="10">Monomer.</text>
</comment>
<evidence type="ECO:0000256" key="9">
    <source>
        <dbReference type="ARBA" id="ARBA00049563"/>
    </source>
</evidence>
<keyword evidence="4 10" id="KW-0808">Transferase</keyword>
<comment type="caution">
    <text evidence="10">Lacks conserved residue(s) required for the propagation of feature annotation.</text>
</comment>
<comment type="function">
    <text evidence="2 10 12">Catalyzes the transfer of a dimethylallyl group onto the adenine at position 37 in tRNAs that read codons beginning with uridine, leading to the formation of N6-(dimethylallyl)adenosine (i(6)A).</text>
</comment>
<comment type="caution">
    <text evidence="14">The sequence shown here is derived from an EMBL/GenBank/DDBJ whole genome shotgun (WGS) entry which is preliminary data.</text>
</comment>
<feature type="site" description="Interaction with substrate tRNA" evidence="10">
    <location>
        <position position="130"/>
    </location>
</feature>
<dbReference type="Pfam" id="PF01715">
    <property type="entry name" value="IPPT"/>
    <property type="match status" value="1"/>
</dbReference>
<evidence type="ECO:0000256" key="1">
    <source>
        <dbReference type="ARBA" id="ARBA00001946"/>
    </source>
</evidence>
<dbReference type="SUPFAM" id="SSF52540">
    <property type="entry name" value="P-loop containing nucleoside triphosphate hydrolases"/>
    <property type="match status" value="2"/>
</dbReference>
<evidence type="ECO:0000256" key="12">
    <source>
        <dbReference type="RuleBase" id="RU003784"/>
    </source>
</evidence>
<comment type="similarity">
    <text evidence="3 10 13">Belongs to the IPP transferase family.</text>
</comment>
<evidence type="ECO:0000256" key="11">
    <source>
        <dbReference type="RuleBase" id="RU003783"/>
    </source>
</evidence>
<keyword evidence="6 10" id="KW-0547">Nucleotide-binding</keyword>
<keyword evidence="8 10" id="KW-0460">Magnesium</keyword>
<dbReference type="PANTHER" id="PTHR11088:SF60">
    <property type="entry name" value="TRNA DIMETHYLALLYLTRANSFERASE"/>
    <property type="match status" value="1"/>
</dbReference>
<dbReference type="HAMAP" id="MF_00185">
    <property type="entry name" value="IPP_trans"/>
    <property type="match status" value="1"/>
</dbReference>
<dbReference type="Gene3D" id="3.40.50.300">
    <property type="entry name" value="P-loop containing nucleotide triphosphate hydrolases"/>
    <property type="match status" value="1"/>
</dbReference>
<keyword evidence="5 10" id="KW-0819">tRNA processing</keyword>
<keyword evidence="15" id="KW-1185">Reference proteome</keyword>
<dbReference type="GO" id="GO:0052381">
    <property type="term" value="F:tRNA dimethylallyltransferase activity"/>
    <property type="evidence" value="ECO:0007669"/>
    <property type="project" value="UniProtKB-EC"/>
</dbReference>
<evidence type="ECO:0000256" key="8">
    <source>
        <dbReference type="ARBA" id="ARBA00022842"/>
    </source>
</evidence>
<evidence type="ECO:0000256" key="7">
    <source>
        <dbReference type="ARBA" id="ARBA00022840"/>
    </source>
</evidence>
<dbReference type="EC" id="2.5.1.75" evidence="10"/>
<evidence type="ECO:0000256" key="2">
    <source>
        <dbReference type="ARBA" id="ARBA00003213"/>
    </source>
</evidence>
<dbReference type="PANTHER" id="PTHR11088">
    <property type="entry name" value="TRNA DIMETHYLALLYLTRANSFERASE"/>
    <property type="match status" value="1"/>
</dbReference>
<sequence>MTLLHNLSKTIPPDRHVLIAGPTASGKSALALSLARGQGGIIVNADALQVWSCWRVISARPSVEEEALAPHRLYGHMEPGAPFSVGIWLDQVAGLLAQGERLIVVGGTGMYLHALANGLAVIPPIPDQVRQAGNTLMARPDGLAQAVAALDAETRDRIDLRNPARVQRAWEVLTATGQGITCWQARTGPPLIAPERSERLVLTSDRDWLADRIARRFHLMMEQGALDEVRAMLPGWDPAALWAKAIGAPELVDYLQGGCSLEDAVQRAIIASRQYAKSQRIFFRNRMRDWRQVPVDSDA</sequence>
<proteinExistence type="inferred from homology"/>
<comment type="cofactor">
    <cofactor evidence="1 10">
        <name>Mg(2+)</name>
        <dbReference type="ChEBI" id="CHEBI:18420"/>
    </cofactor>
</comment>
<name>A0ABU3EGA4_9RHOB</name>
<feature type="binding site" evidence="10">
    <location>
        <begin position="21"/>
        <end position="28"/>
    </location>
    <ligand>
        <name>ATP</name>
        <dbReference type="ChEBI" id="CHEBI:30616"/>
    </ligand>
</feature>
<dbReference type="Proteomes" id="UP001251085">
    <property type="component" value="Unassembled WGS sequence"/>
</dbReference>
<accession>A0ABU3EGA4</accession>
<dbReference type="InterPro" id="IPR039657">
    <property type="entry name" value="Dimethylallyltransferase"/>
</dbReference>
<gene>
    <name evidence="10 14" type="primary">miaA</name>
    <name evidence="14" type="ORF">RM190_15460</name>
</gene>
<evidence type="ECO:0000256" key="13">
    <source>
        <dbReference type="RuleBase" id="RU003785"/>
    </source>
</evidence>
<evidence type="ECO:0000313" key="14">
    <source>
        <dbReference type="EMBL" id="MDT1063273.1"/>
    </source>
</evidence>
<dbReference type="InterPro" id="IPR027417">
    <property type="entry name" value="P-loop_NTPase"/>
</dbReference>
<evidence type="ECO:0000256" key="3">
    <source>
        <dbReference type="ARBA" id="ARBA00005842"/>
    </source>
</evidence>
<keyword evidence="7 10" id="KW-0067">ATP-binding</keyword>
<dbReference type="Gene3D" id="1.10.20.140">
    <property type="match status" value="1"/>
</dbReference>
<organism evidence="14 15">
    <name type="scientific">Paracoccus broussonetiae</name>
    <dbReference type="NCBI Taxonomy" id="3075834"/>
    <lineage>
        <taxon>Bacteria</taxon>
        <taxon>Pseudomonadati</taxon>
        <taxon>Pseudomonadota</taxon>
        <taxon>Alphaproteobacteria</taxon>
        <taxon>Rhodobacterales</taxon>
        <taxon>Paracoccaceae</taxon>
        <taxon>Paracoccus</taxon>
    </lineage>
</organism>
<dbReference type="RefSeq" id="WP_311760364.1">
    <property type="nucleotide sequence ID" value="NZ_JAVRQI010000012.1"/>
</dbReference>
<reference evidence="15" key="1">
    <citation type="submission" date="2023-07" db="EMBL/GenBank/DDBJ databases">
        <title>Characterization of two Paracoccaceae strains isolated from Phycosphere and proposal of Xinfangfangia lacusdiani sp. nov.</title>
        <authorList>
            <person name="Deng Y."/>
            <person name="Zhang Y.Q."/>
        </authorList>
    </citation>
    <scope>NUCLEOTIDE SEQUENCE [LARGE SCALE GENOMIC DNA]</scope>
    <source>
        <strain evidence="15">CPCC 101403</strain>
    </source>
</reference>
<dbReference type="InterPro" id="IPR018022">
    <property type="entry name" value="IPT"/>
</dbReference>
<comment type="catalytic activity">
    <reaction evidence="9 10 11">
        <text>adenosine(37) in tRNA + dimethylallyl diphosphate = N(6)-dimethylallyladenosine(37) in tRNA + diphosphate</text>
        <dbReference type="Rhea" id="RHEA:26482"/>
        <dbReference type="Rhea" id="RHEA-COMP:10162"/>
        <dbReference type="Rhea" id="RHEA-COMP:10375"/>
        <dbReference type="ChEBI" id="CHEBI:33019"/>
        <dbReference type="ChEBI" id="CHEBI:57623"/>
        <dbReference type="ChEBI" id="CHEBI:74411"/>
        <dbReference type="ChEBI" id="CHEBI:74415"/>
        <dbReference type="EC" id="2.5.1.75"/>
    </reaction>
</comment>
<dbReference type="EMBL" id="JAVRQI010000012">
    <property type="protein sequence ID" value="MDT1063273.1"/>
    <property type="molecule type" value="Genomic_DNA"/>
</dbReference>